<dbReference type="PANTHER" id="PTHR10492:SF90">
    <property type="entry name" value="ATP-DEPENDENT DNA HELICASE"/>
    <property type="match status" value="1"/>
</dbReference>
<accession>A0A317YAJ2</accession>
<keyword evidence="1" id="KW-0067">ATP-binding</keyword>
<dbReference type="SUPFAM" id="SSF52540">
    <property type="entry name" value="P-loop containing nucleoside triphosphate hydrolases"/>
    <property type="match status" value="2"/>
</dbReference>
<keyword evidence="1" id="KW-0227">DNA damage</keyword>
<dbReference type="Gene3D" id="3.40.50.300">
    <property type="entry name" value="P-loop containing nucleotide triphosphate hydrolases"/>
    <property type="match status" value="1"/>
</dbReference>
<dbReference type="AlphaFoldDB" id="A0A317YAJ2"/>
<keyword evidence="1" id="KW-0234">DNA repair</keyword>
<dbReference type="GO" id="GO:0043139">
    <property type="term" value="F:5'-3' DNA helicase activity"/>
    <property type="evidence" value="ECO:0007669"/>
    <property type="project" value="UniProtKB-EC"/>
</dbReference>
<dbReference type="InterPro" id="IPR010285">
    <property type="entry name" value="DNA_helicase_pif1-like_DEAD"/>
</dbReference>
<comment type="cofactor">
    <cofactor evidence="1">
        <name>Mg(2+)</name>
        <dbReference type="ChEBI" id="CHEBI:18420"/>
    </cofactor>
</comment>
<dbReference type="EC" id="5.6.2.3" evidence="1"/>
<sequence length="341" mass="38175">MESHYYIPTSTEKIVLAVASSGVASLLLPRGRTAHSRFKIPCDLDETTTCDIKRGTMLDELIEAASLIIWDEAFMTHRAAFEALDRTLRDLMSTNHQQAMTIPFGGKVVVLGGDPRQILPVIEGGSRTQITNATITNSSLWHSVTILQLTENMRLSSLHLPNQAKNEIDLFSRWTLDIGEGKIEASTKNGELEPSWIIIPSDFLLMPQGNNLSMLIESTYPNISKHYDDPDYLKARAILTHINDMVDLVNNYIVSMIAGDTKEYRSCDTIIKGPNTNDDYDLLYPVEFLNSLQGNNFPQHLLVLKKGVPIMLLRNLNQYEGLCNDTRLIITSLGDLILEAK</sequence>
<comment type="catalytic activity">
    <reaction evidence="1">
        <text>ATP + H2O = ADP + phosphate + H(+)</text>
        <dbReference type="Rhea" id="RHEA:13065"/>
        <dbReference type="ChEBI" id="CHEBI:15377"/>
        <dbReference type="ChEBI" id="CHEBI:15378"/>
        <dbReference type="ChEBI" id="CHEBI:30616"/>
        <dbReference type="ChEBI" id="CHEBI:43474"/>
        <dbReference type="ChEBI" id="CHEBI:456216"/>
        <dbReference type="EC" id="5.6.2.3"/>
    </reaction>
</comment>
<dbReference type="GO" id="GO:0005524">
    <property type="term" value="F:ATP binding"/>
    <property type="evidence" value="ECO:0007669"/>
    <property type="project" value="UniProtKB-KW"/>
</dbReference>
<evidence type="ECO:0000259" key="3">
    <source>
        <dbReference type="Pfam" id="PF21530"/>
    </source>
</evidence>
<name>A0A317YAJ2_MAIZE</name>
<dbReference type="Pfam" id="PF21530">
    <property type="entry name" value="Pif1_2B_dom"/>
    <property type="match status" value="1"/>
</dbReference>
<feature type="domain" description="DNA helicase Pif1-like 2B" evidence="3">
    <location>
        <begin position="287"/>
        <end position="333"/>
    </location>
</feature>
<evidence type="ECO:0000313" key="4">
    <source>
        <dbReference type="EMBL" id="PWZ54754.1"/>
    </source>
</evidence>
<keyword evidence="1" id="KW-0233">DNA recombination</keyword>
<keyword evidence="1" id="KW-0347">Helicase</keyword>
<dbReference type="Proteomes" id="UP000251960">
    <property type="component" value="Chromosome 1"/>
</dbReference>
<protein>
    <recommendedName>
        <fullName evidence="1">ATP-dependent DNA helicase</fullName>
        <ecNumber evidence="1">5.6.2.3</ecNumber>
    </recommendedName>
</protein>
<proteinExistence type="inferred from homology"/>
<dbReference type="GO" id="GO:0006310">
    <property type="term" value="P:DNA recombination"/>
    <property type="evidence" value="ECO:0007669"/>
    <property type="project" value="UniProtKB-KW"/>
</dbReference>
<gene>
    <name evidence="4" type="ORF">Zm00014a_023273</name>
</gene>
<reference evidence="4" key="1">
    <citation type="journal article" date="2018" name="Nat. Genet.">
        <title>Extensive intraspecific gene order and gene structural variations between Mo17 and other maize genomes.</title>
        <authorList>
            <person name="Sun S."/>
            <person name="Zhou Y."/>
            <person name="Chen J."/>
            <person name="Shi J."/>
            <person name="Zhao H."/>
            <person name="Zhao H."/>
            <person name="Song W."/>
            <person name="Zhang M."/>
            <person name="Cui Y."/>
            <person name="Dong X."/>
            <person name="Liu H."/>
            <person name="Ma X."/>
            <person name="Jiao Y."/>
            <person name="Wang B."/>
            <person name="Wei X."/>
            <person name="Stein J.C."/>
            <person name="Glaubitz J.C."/>
            <person name="Lu F."/>
            <person name="Yu G."/>
            <person name="Liang C."/>
            <person name="Fengler K."/>
            <person name="Li B."/>
            <person name="Rafalski A."/>
            <person name="Schnable P.S."/>
            <person name="Ware D.H."/>
            <person name="Buckler E.S."/>
            <person name="Lai J."/>
        </authorList>
    </citation>
    <scope>NUCLEOTIDE SEQUENCE [LARGE SCALE GENOMIC DNA]</scope>
    <source>
        <tissue evidence="4">Seedling</tissue>
    </source>
</reference>
<keyword evidence="1" id="KW-0547">Nucleotide-binding</keyword>
<evidence type="ECO:0000256" key="1">
    <source>
        <dbReference type="RuleBase" id="RU363044"/>
    </source>
</evidence>
<comment type="caution">
    <text evidence="4">The sequence shown here is derived from an EMBL/GenBank/DDBJ whole genome shotgun (WGS) entry which is preliminary data.</text>
</comment>
<dbReference type="InterPro" id="IPR027417">
    <property type="entry name" value="P-loop_NTPase"/>
</dbReference>
<dbReference type="GO" id="GO:0000723">
    <property type="term" value="P:telomere maintenance"/>
    <property type="evidence" value="ECO:0007669"/>
    <property type="project" value="InterPro"/>
</dbReference>
<dbReference type="PANTHER" id="PTHR10492">
    <property type="match status" value="1"/>
</dbReference>
<dbReference type="GO" id="GO:0016887">
    <property type="term" value="F:ATP hydrolysis activity"/>
    <property type="evidence" value="ECO:0007669"/>
    <property type="project" value="RHEA"/>
</dbReference>
<feature type="domain" description="DNA helicase Pif1-like DEAD-box helicase" evidence="2">
    <location>
        <begin position="10"/>
        <end position="188"/>
    </location>
</feature>
<dbReference type="InterPro" id="IPR049163">
    <property type="entry name" value="Pif1-like_2B_dom"/>
</dbReference>
<keyword evidence="1" id="KW-0378">Hydrolase</keyword>
<dbReference type="Pfam" id="PF05970">
    <property type="entry name" value="PIF1"/>
    <property type="match status" value="1"/>
</dbReference>
<evidence type="ECO:0000259" key="2">
    <source>
        <dbReference type="Pfam" id="PF05970"/>
    </source>
</evidence>
<organism evidence="4">
    <name type="scientific">Zea mays</name>
    <name type="common">Maize</name>
    <dbReference type="NCBI Taxonomy" id="4577"/>
    <lineage>
        <taxon>Eukaryota</taxon>
        <taxon>Viridiplantae</taxon>
        <taxon>Streptophyta</taxon>
        <taxon>Embryophyta</taxon>
        <taxon>Tracheophyta</taxon>
        <taxon>Spermatophyta</taxon>
        <taxon>Magnoliopsida</taxon>
        <taxon>Liliopsida</taxon>
        <taxon>Poales</taxon>
        <taxon>Poaceae</taxon>
        <taxon>PACMAD clade</taxon>
        <taxon>Panicoideae</taxon>
        <taxon>Andropogonodae</taxon>
        <taxon>Andropogoneae</taxon>
        <taxon>Tripsacinae</taxon>
        <taxon>Zea</taxon>
    </lineage>
</organism>
<dbReference type="EMBL" id="NCVQ01000001">
    <property type="protein sequence ID" value="PWZ54754.1"/>
    <property type="molecule type" value="Genomic_DNA"/>
</dbReference>
<comment type="similarity">
    <text evidence="1">Belongs to the helicase family.</text>
</comment>
<dbReference type="GO" id="GO:0006281">
    <property type="term" value="P:DNA repair"/>
    <property type="evidence" value="ECO:0007669"/>
    <property type="project" value="UniProtKB-KW"/>
</dbReference>